<proteinExistence type="predicted"/>
<dbReference type="InterPro" id="IPR036291">
    <property type="entry name" value="NAD(P)-bd_dom_sf"/>
</dbReference>
<feature type="non-terminal residue" evidence="3">
    <location>
        <position position="174"/>
    </location>
</feature>
<dbReference type="GO" id="GO:0008691">
    <property type="term" value="F:3-hydroxybutyryl-CoA dehydrogenase activity"/>
    <property type="evidence" value="ECO:0007669"/>
    <property type="project" value="TreeGrafter"/>
</dbReference>
<reference evidence="3" key="1">
    <citation type="journal article" date="2020" name="mSystems">
        <title>Genome- and Community-Level Interaction Insights into Carbon Utilization and Element Cycling Functions of Hydrothermarchaeota in Hydrothermal Sediment.</title>
        <authorList>
            <person name="Zhou Z."/>
            <person name="Liu Y."/>
            <person name="Xu W."/>
            <person name="Pan J."/>
            <person name="Luo Z.H."/>
            <person name="Li M."/>
        </authorList>
    </citation>
    <scope>NUCLEOTIDE SEQUENCE [LARGE SCALE GENOMIC DNA]</scope>
    <source>
        <strain evidence="3">HyVt-485</strain>
    </source>
</reference>
<dbReference type="PANTHER" id="PTHR48075:SF5">
    <property type="entry name" value="3-HYDROXYBUTYRYL-COA DEHYDROGENASE"/>
    <property type="match status" value="1"/>
</dbReference>
<evidence type="ECO:0000259" key="2">
    <source>
        <dbReference type="Pfam" id="PF02737"/>
    </source>
</evidence>
<dbReference type="GO" id="GO:0006635">
    <property type="term" value="P:fatty acid beta-oxidation"/>
    <property type="evidence" value="ECO:0007669"/>
    <property type="project" value="TreeGrafter"/>
</dbReference>
<dbReference type="AlphaFoldDB" id="A0A7C5LVG2"/>
<dbReference type="PANTHER" id="PTHR48075">
    <property type="entry name" value="3-HYDROXYACYL-COA DEHYDROGENASE FAMILY PROTEIN"/>
    <property type="match status" value="1"/>
</dbReference>
<evidence type="ECO:0000313" key="3">
    <source>
        <dbReference type="EMBL" id="HHL43210.1"/>
    </source>
</evidence>
<dbReference type="InterPro" id="IPR006176">
    <property type="entry name" value="3-OHacyl-CoA_DH_NAD-bd"/>
</dbReference>
<dbReference type="Proteomes" id="UP000885830">
    <property type="component" value="Unassembled WGS sequence"/>
</dbReference>
<organism evidence="3">
    <name type="scientific">Hellea balneolensis</name>
    <dbReference type="NCBI Taxonomy" id="287478"/>
    <lineage>
        <taxon>Bacteria</taxon>
        <taxon>Pseudomonadati</taxon>
        <taxon>Pseudomonadota</taxon>
        <taxon>Alphaproteobacteria</taxon>
        <taxon>Maricaulales</taxon>
        <taxon>Robiginitomaculaceae</taxon>
        <taxon>Hellea</taxon>
    </lineage>
</organism>
<feature type="domain" description="3-hydroxyacyl-CoA dehydrogenase NAD binding" evidence="2">
    <location>
        <begin position="7"/>
        <end position="173"/>
    </location>
</feature>
<dbReference type="GO" id="GO:0070403">
    <property type="term" value="F:NAD+ binding"/>
    <property type="evidence" value="ECO:0007669"/>
    <property type="project" value="InterPro"/>
</dbReference>
<keyword evidence="1" id="KW-0560">Oxidoreductase</keyword>
<dbReference type="FunFam" id="3.40.50.720:FF:000009">
    <property type="entry name" value="Fatty oxidation complex, alpha subunit"/>
    <property type="match status" value="1"/>
</dbReference>
<accession>A0A7C5LVG2</accession>
<protein>
    <submittedName>
        <fullName evidence="3">3-hydroxyacyl-CoA dehydrogenase</fullName>
    </submittedName>
</protein>
<dbReference type="Pfam" id="PF02737">
    <property type="entry name" value="3HCDH_N"/>
    <property type="match status" value="1"/>
</dbReference>
<dbReference type="EMBL" id="DRMJ01000324">
    <property type="protein sequence ID" value="HHL43210.1"/>
    <property type="molecule type" value="Genomic_DNA"/>
</dbReference>
<evidence type="ECO:0000256" key="1">
    <source>
        <dbReference type="ARBA" id="ARBA00023002"/>
    </source>
</evidence>
<gene>
    <name evidence="3" type="ORF">ENJ42_06315</name>
</gene>
<dbReference type="SUPFAM" id="SSF51735">
    <property type="entry name" value="NAD(P)-binding Rossmann-fold domains"/>
    <property type="match status" value="1"/>
</dbReference>
<sequence>MFSKTTQIGICGAGAMGAGIAQIAASAGHHVVVLDRDEAALERGRNSVAKGAAALLKRGKISAEDADNLQSRITWTLDINDLSRTGLVIEAIVENLEIKRVLFQKLENIVPKNTVLATNTSSLSVTQISVGLERPQKFIGLNFFNPAPIMKLVEVISGLNSDAKIVSSALSLMQ</sequence>
<comment type="caution">
    <text evidence="3">The sequence shown here is derived from an EMBL/GenBank/DDBJ whole genome shotgun (WGS) entry which is preliminary data.</text>
</comment>
<dbReference type="Gene3D" id="3.40.50.720">
    <property type="entry name" value="NAD(P)-binding Rossmann-like Domain"/>
    <property type="match status" value="1"/>
</dbReference>
<name>A0A7C5LVG2_9PROT</name>